<dbReference type="AlphaFoldDB" id="A0A0S3KDV7"/>
<keyword evidence="5" id="KW-1185">Reference proteome</keyword>
<dbReference type="Pfam" id="PF07179">
    <property type="entry name" value="SseB"/>
    <property type="match status" value="1"/>
</dbReference>
<proteinExistence type="predicted"/>
<name>A0A0S3KDV7_9ENTE</name>
<feature type="domain" description="SseB protein N-terminal" evidence="1">
    <location>
        <begin position="15"/>
        <end position="125"/>
    </location>
</feature>
<accession>A0A0S3KDV7</accession>
<evidence type="ECO:0000313" key="4">
    <source>
        <dbReference type="EMBL" id="OJG88185.1"/>
    </source>
</evidence>
<dbReference type="InterPro" id="IPR027945">
    <property type="entry name" value="SseB_C"/>
</dbReference>
<reference evidence="4 6" key="1">
    <citation type="submission" date="2014-12" db="EMBL/GenBank/DDBJ databases">
        <title>Draft genome sequences of 29 type strains of Enterococci.</title>
        <authorList>
            <person name="Zhong Z."/>
            <person name="Sun Z."/>
            <person name="Liu W."/>
            <person name="Zhang W."/>
            <person name="Zhang H."/>
        </authorList>
    </citation>
    <scope>NUCLEOTIDE SEQUENCE [LARGE SCALE GENOMIC DNA]</scope>
    <source>
        <strain evidence="4 6">DSM 22801</strain>
    </source>
</reference>
<evidence type="ECO:0000313" key="6">
    <source>
        <dbReference type="Proteomes" id="UP000183039"/>
    </source>
</evidence>
<reference evidence="3 5" key="2">
    <citation type="submission" date="2015-12" db="EMBL/GenBank/DDBJ databases">
        <authorList>
            <person name="Lauer A."/>
            <person name="Humrighouse B."/>
            <person name="Loparev V."/>
            <person name="Shewmaker P.L."/>
            <person name="Whitney A.M."/>
            <person name="McLaughlin R.W."/>
        </authorList>
    </citation>
    <scope>NUCLEOTIDE SEQUENCE [LARGE SCALE GENOMIC DNA]</scope>
    <source>
        <strain evidence="3 5">LMG 23085</strain>
    </source>
</reference>
<dbReference type="InterPro" id="IPR009839">
    <property type="entry name" value="SseB_N"/>
</dbReference>
<evidence type="ECO:0000259" key="2">
    <source>
        <dbReference type="Pfam" id="PF14581"/>
    </source>
</evidence>
<evidence type="ECO:0000313" key="3">
    <source>
        <dbReference type="EMBL" id="ALS02418.1"/>
    </source>
</evidence>
<evidence type="ECO:0008006" key="7">
    <source>
        <dbReference type="Google" id="ProtNLM"/>
    </source>
</evidence>
<dbReference type="RefSeq" id="WP_071878831.1">
    <property type="nucleotide sequence ID" value="NZ_JXLC01000026.1"/>
</dbReference>
<feature type="domain" description="SseB protein C-terminal" evidence="2">
    <location>
        <begin position="135"/>
        <end position="236"/>
    </location>
</feature>
<evidence type="ECO:0000259" key="1">
    <source>
        <dbReference type="Pfam" id="PF07179"/>
    </source>
</evidence>
<protein>
    <recommendedName>
        <fullName evidence="7">Enhanced serine sensitivity protein SseB</fullName>
    </recommendedName>
</protein>
<dbReference type="OrthoDB" id="1639333at2"/>
<dbReference type="EMBL" id="CP013614">
    <property type="protein sequence ID" value="ALS02418.1"/>
    <property type="molecule type" value="Genomic_DNA"/>
</dbReference>
<sequence>MNINEPLKNEKLNSIIEQLKATNTDKSETNFFKYLKKSTLLIPIVKDNNDENIKISILDLQQTNGEKYIPLFTEWVDLKSFPNFEHVDGWLVNWEDYQKLLLSNPVWNGVVINPNSYNIVLNREQMGIVESDQLKKGEKVYTGIPKETPTDLIKKLIKVFKRHQYIKKAYILQIVRENELPNLLLIIESDVGINVFINDINSVVKKYLAKDMVLDIMPLEDDFSKQATHDVSPFYIKNKI</sequence>
<dbReference type="EMBL" id="JXLC01000026">
    <property type="protein sequence ID" value="OJG88185.1"/>
    <property type="molecule type" value="Genomic_DNA"/>
</dbReference>
<dbReference type="Pfam" id="PF14581">
    <property type="entry name" value="SseB_C"/>
    <property type="match status" value="1"/>
</dbReference>
<organism evidence="4 6">
    <name type="scientific">Enterococcus silesiacus</name>
    <dbReference type="NCBI Taxonomy" id="332949"/>
    <lineage>
        <taxon>Bacteria</taxon>
        <taxon>Bacillati</taxon>
        <taxon>Bacillota</taxon>
        <taxon>Bacilli</taxon>
        <taxon>Lactobacillales</taxon>
        <taxon>Enterococcaceae</taxon>
        <taxon>Enterococcus</taxon>
    </lineage>
</organism>
<dbReference type="Proteomes" id="UP000183039">
    <property type="component" value="Unassembled WGS sequence"/>
</dbReference>
<gene>
    <name evidence="3" type="ORF">ATZ33_13785</name>
    <name evidence="4" type="ORF">RV15_GL001844</name>
</gene>
<dbReference type="KEGG" id="ess:ATZ33_13785"/>
<dbReference type="Proteomes" id="UP000065511">
    <property type="component" value="Chromosome"/>
</dbReference>
<evidence type="ECO:0000313" key="5">
    <source>
        <dbReference type="Proteomes" id="UP000065511"/>
    </source>
</evidence>